<dbReference type="EMBL" id="JAPEVG010000072">
    <property type="protein sequence ID" value="KAJ8487833.1"/>
    <property type="molecule type" value="Genomic_DNA"/>
</dbReference>
<protein>
    <submittedName>
        <fullName evidence="2">Uncharacterized protein</fullName>
    </submittedName>
</protein>
<feature type="region of interest" description="Disordered" evidence="1">
    <location>
        <begin position="1"/>
        <end position="101"/>
    </location>
</feature>
<dbReference type="AlphaFoldDB" id="A0AAD7TWS5"/>
<dbReference type="Proteomes" id="UP001215151">
    <property type="component" value="Unassembled WGS sequence"/>
</dbReference>
<proteinExistence type="predicted"/>
<evidence type="ECO:0000313" key="2">
    <source>
        <dbReference type="EMBL" id="KAJ8487833.1"/>
    </source>
</evidence>
<gene>
    <name evidence="2" type="ORF">ONZ51_g3945</name>
</gene>
<evidence type="ECO:0000256" key="1">
    <source>
        <dbReference type="SAM" id="MobiDB-lite"/>
    </source>
</evidence>
<evidence type="ECO:0000313" key="3">
    <source>
        <dbReference type="Proteomes" id="UP001215151"/>
    </source>
</evidence>
<feature type="compositionally biased region" description="Basic and acidic residues" evidence="1">
    <location>
        <begin position="58"/>
        <end position="67"/>
    </location>
</feature>
<keyword evidence="3" id="KW-1185">Reference proteome</keyword>
<accession>A0AAD7TWS5</accession>
<comment type="caution">
    <text evidence="2">The sequence shown here is derived from an EMBL/GenBank/DDBJ whole genome shotgun (WGS) entry which is preliminary data.</text>
</comment>
<reference evidence="2" key="1">
    <citation type="submission" date="2022-11" db="EMBL/GenBank/DDBJ databases">
        <title>Genome Sequence of Cubamyces cubensis.</title>
        <authorList>
            <person name="Buettner E."/>
        </authorList>
    </citation>
    <scope>NUCLEOTIDE SEQUENCE</scope>
    <source>
        <strain evidence="2">MPL-01</strain>
    </source>
</reference>
<sequence>MDGGGDDSGFSEPGGARQRPKTAQPEYQLEVVQNVNSPAKASHFRGGREAGAPTVAKSRAERARDSRATTASGFGKREAAAQGAEGRADPGRLDQQVLGAS</sequence>
<name>A0AAD7TWS5_9APHY</name>
<organism evidence="2 3">
    <name type="scientific">Trametes cubensis</name>
    <dbReference type="NCBI Taxonomy" id="1111947"/>
    <lineage>
        <taxon>Eukaryota</taxon>
        <taxon>Fungi</taxon>
        <taxon>Dikarya</taxon>
        <taxon>Basidiomycota</taxon>
        <taxon>Agaricomycotina</taxon>
        <taxon>Agaricomycetes</taxon>
        <taxon>Polyporales</taxon>
        <taxon>Polyporaceae</taxon>
        <taxon>Trametes</taxon>
    </lineage>
</organism>